<name>W4FH60_APHAT</name>
<keyword evidence="2" id="KW-1133">Transmembrane helix</keyword>
<reference evidence="4" key="1">
    <citation type="submission" date="2013-12" db="EMBL/GenBank/DDBJ databases">
        <title>The Genome Sequence of Aphanomyces astaci APO3.</title>
        <authorList>
            <consortium name="The Broad Institute Genomics Platform"/>
            <person name="Russ C."/>
            <person name="Tyler B."/>
            <person name="van West P."/>
            <person name="Dieguez-Uribeondo J."/>
            <person name="Young S.K."/>
            <person name="Zeng Q."/>
            <person name="Gargeya S."/>
            <person name="Fitzgerald M."/>
            <person name="Abouelleil A."/>
            <person name="Alvarado L."/>
            <person name="Chapman S.B."/>
            <person name="Gainer-Dewar J."/>
            <person name="Goldberg J."/>
            <person name="Griggs A."/>
            <person name="Gujja S."/>
            <person name="Hansen M."/>
            <person name="Howarth C."/>
            <person name="Imamovic A."/>
            <person name="Ireland A."/>
            <person name="Larimer J."/>
            <person name="McCowan C."/>
            <person name="Murphy C."/>
            <person name="Pearson M."/>
            <person name="Poon T.W."/>
            <person name="Priest M."/>
            <person name="Roberts A."/>
            <person name="Saif S."/>
            <person name="Shea T."/>
            <person name="Sykes S."/>
            <person name="Wortman J."/>
            <person name="Nusbaum C."/>
            <person name="Birren B."/>
        </authorList>
    </citation>
    <scope>NUCLEOTIDE SEQUENCE [LARGE SCALE GENOMIC DNA]</scope>
    <source>
        <strain evidence="4">APO3</strain>
    </source>
</reference>
<dbReference type="VEuPathDB" id="FungiDB:H257_16795"/>
<gene>
    <name evidence="4" type="ORF">H257_16795</name>
</gene>
<feature type="chain" id="PRO_5004840095" evidence="3">
    <location>
        <begin position="25"/>
        <end position="170"/>
    </location>
</feature>
<proteinExistence type="predicted"/>
<protein>
    <submittedName>
        <fullName evidence="4">Uncharacterized protein</fullName>
    </submittedName>
</protein>
<evidence type="ECO:0000256" key="2">
    <source>
        <dbReference type="SAM" id="Phobius"/>
    </source>
</evidence>
<feature type="compositionally biased region" description="Low complexity" evidence="1">
    <location>
        <begin position="151"/>
        <end position="161"/>
    </location>
</feature>
<dbReference type="AlphaFoldDB" id="W4FH60"/>
<dbReference type="GeneID" id="20818791"/>
<evidence type="ECO:0000256" key="3">
    <source>
        <dbReference type="SAM" id="SignalP"/>
    </source>
</evidence>
<sequence>MTMMSRFLVRACVALVALLTAATATPNAAAVSAISAETLNAHFKPAVPFHIESATQVHAEDAKSQWRVTSNKGAFDIDVQEDASTNVLSLLTVYHIDVDGTKTLIYEPKGLPTTWLLGAGLALVLVGVVVLTSSRPSSIARAPTAAPPSSPKGSAGATTAALRRRRSKLD</sequence>
<feature type="transmembrane region" description="Helical" evidence="2">
    <location>
        <begin position="114"/>
        <end position="132"/>
    </location>
</feature>
<accession>W4FH60</accession>
<keyword evidence="2" id="KW-0472">Membrane</keyword>
<keyword evidence="2" id="KW-0812">Transmembrane</keyword>
<dbReference type="OrthoDB" id="77735at2759"/>
<evidence type="ECO:0000256" key="1">
    <source>
        <dbReference type="SAM" id="MobiDB-lite"/>
    </source>
</evidence>
<organism evidence="4">
    <name type="scientific">Aphanomyces astaci</name>
    <name type="common">Crayfish plague agent</name>
    <dbReference type="NCBI Taxonomy" id="112090"/>
    <lineage>
        <taxon>Eukaryota</taxon>
        <taxon>Sar</taxon>
        <taxon>Stramenopiles</taxon>
        <taxon>Oomycota</taxon>
        <taxon>Saprolegniomycetes</taxon>
        <taxon>Saprolegniales</taxon>
        <taxon>Verrucalvaceae</taxon>
        <taxon>Aphanomyces</taxon>
    </lineage>
</organism>
<dbReference type="RefSeq" id="XP_009843665.1">
    <property type="nucleotide sequence ID" value="XM_009845363.1"/>
</dbReference>
<feature type="signal peptide" evidence="3">
    <location>
        <begin position="1"/>
        <end position="24"/>
    </location>
</feature>
<dbReference type="EMBL" id="KI913205">
    <property type="protein sequence ID" value="ETV66862.1"/>
    <property type="molecule type" value="Genomic_DNA"/>
</dbReference>
<evidence type="ECO:0000313" key="4">
    <source>
        <dbReference type="EMBL" id="ETV66862.1"/>
    </source>
</evidence>
<keyword evidence="3" id="KW-0732">Signal</keyword>
<feature type="region of interest" description="Disordered" evidence="1">
    <location>
        <begin position="138"/>
        <end position="170"/>
    </location>
</feature>